<dbReference type="EMBL" id="CAJOAZ010033054">
    <property type="protein sequence ID" value="CAF4452014.1"/>
    <property type="molecule type" value="Genomic_DNA"/>
</dbReference>
<evidence type="ECO:0008006" key="6">
    <source>
        <dbReference type="Google" id="ProtNLM"/>
    </source>
</evidence>
<dbReference type="PROSITE" id="PS50005">
    <property type="entry name" value="TPR"/>
    <property type="match status" value="2"/>
</dbReference>
<dbReference type="Gene3D" id="1.25.40.10">
    <property type="entry name" value="Tetratricopeptide repeat domain"/>
    <property type="match status" value="1"/>
</dbReference>
<organism evidence="4 5">
    <name type="scientific">Adineta steineri</name>
    <dbReference type="NCBI Taxonomy" id="433720"/>
    <lineage>
        <taxon>Eukaryota</taxon>
        <taxon>Metazoa</taxon>
        <taxon>Spiralia</taxon>
        <taxon>Gnathifera</taxon>
        <taxon>Rotifera</taxon>
        <taxon>Eurotatoria</taxon>
        <taxon>Bdelloidea</taxon>
        <taxon>Adinetida</taxon>
        <taxon>Adinetidae</taxon>
        <taxon>Adineta</taxon>
    </lineage>
</organism>
<sequence length="111" mass="12778">MVLRKMGQFDKAEDIYHALLDQINDDKNRVSIYHQLGLIKHDQGKYEEALVLYEKSLTINQITLPPNHPDLVASYINIGSVHYNISNYSKALSSYEKALEIQQRSLPLNHP</sequence>
<evidence type="ECO:0000256" key="3">
    <source>
        <dbReference type="PROSITE-ProRule" id="PRU00339"/>
    </source>
</evidence>
<evidence type="ECO:0000256" key="1">
    <source>
        <dbReference type="ARBA" id="ARBA00022737"/>
    </source>
</evidence>
<protein>
    <recommendedName>
        <fullName evidence="6">Kinesin light chain</fullName>
    </recommendedName>
</protein>
<dbReference type="Proteomes" id="UP000663844">
    <property type="component" value="Unassembled WGS sequence"/>
</dbReference>
<dbReference type="PANTHER" id="PTHR45641">
    <property type="entry name" value="TETRATRICOPEPTIDE REPEAT PROTEIN (AFU_ORTHOLOGUE AFUA_6G03870)"/>
    <property type="match status" value="1"/>
</dbReference>
<dbReference type="Pfam" id="PF13176">
    <property type="entry name" value="TPR_7"/>
    <property type="match status" value="1"/>
</dbReference>
<evidence type="ECO:0000313" key="5">
    <source>
        <dbReference type="Proteomes" id="UP000663844"/>
    </source>
</evidence>
<dbReference type="PROSITE" id="PS50293">
    <property type="entry name" value="TPR_REGION"/>
    <property type="match status" value="1"/>
</dbReference>
<keyword evidence="2 3" id="KW-0802">TPR repeat</keyword>
<feature type="non-terminal residue" evidence="4">
    <location>
        <position position="111"/>
    </location>
</feature>
<evidence type="ECO:0000256" key="2">
    <source>
        <dbReference type="ARBA" id="ARBA00022803"/>
    </source>
</evidence>
<proteinExistence type="predicted"/>
<feature type="repeat" description="TPR" evidence="3">
    <location>
        <begin position="30"/>
        <end position="63"/>
    </location>
</feature>
<accession>A0A820S8N7</accession>
<dbReference type="SMART" id="SM00028">
    <property type="entry name" value="TPR"/>
    <property type="match status" value="2"/>
</dbReference>
<reference evidence="4" key="1">
    <citation type="submission" date="2021-02" db="EMBL/GenBank/DDBJ databases">
        <authorList>
            <person name="Nowell W R."/>
        </authorList>
    </citation>
    <scope>NUCLEOTIDE SEQUENCE</scope>
</reference>
<dbReference type="SUPFAM" id="SSF48452">
    <property type="entry name" value="TPR-like"/>
    <property type="match status" value="1"/>
</dbReference>
<dbReference type="InterPro" id="IPR019734">
    <property type="entry name" value="TPR_rpt"/>
</dbReference>
<evidence type="ECO:0000313" key="4">
    <source>
        <dbReference type="EMBL" id="CAF4452014.1"/>
    </source>
</evidence>
<dbReference type="InterPro" id="IPR011990">
    <property type="entry name" value="TPR-like_helical_dom_sf"/>
</dbReference>
<feature type="repeat" description="TPR" evidence="3">
    <location>
        <begin position="72"/>
        <end position="105"/>
    </location>
</feature>
<dbReference type="PANTHER" id="PTHR45641:SF1">
    <property type="entry name" value="AAA+ ATPASE DOMAIN-CONTAINING PROTEIN"/>
    <property type="match status" value="1"/>
</dbReference>
<gene>
    <name evidence="4" type="ORF">OXD698_LOCUS54457</name>
</gene>
<keyword evidence="1" id="KW-0677">Repeat</keyword>
<comment type="caution">
    <text evidence="4">The sequence shown here is derived from an EMBL/GenBank/DDBJ whole genome shotgun (WGS) entry which is preliminary data.</text>
</comment>
<dbReference type="AlphaFoldDB" id="A0A820S8N7"/>
<name>A0A820S8N7_9BILA</name>
<dbReference type="Pfam" id="PF13424">
    <property type="entry name" value="TPR_12"/>
    <property type="match status" value="1"/>
</dbReference>